<proteinExistence type="predicted"/>
<gene>
    <name evidence="2" type="ORF">IFM89_039392</name>
</gene>
<evidence type="ECO:0000313" key="3">
    <source>
        <dbReference type="Proteomes" id="UP000631114"/>
    </source>
</evidence>
<dbReference type="Proteomes" id="UP000631114">
    <property type="component" value="Unassembled WGS sequence"/>
</dbReference>
<name>A0A835I7W2_9MAGN</name>
<sequence>MRLKRFKKAILKVDHNTCGAHRMAAGFIESLRPEYTSALEKLKKCVESETSRRRKISYKSSRAAKRENVNNSDE</sequence>
<dbReference type="AlphaFoldDB" id="A0A835I7W2"/>
<evidence type="ECO:0000256" key="1">
    <source>
        <dbReference type="SAM" id="MobiDB-lite"/>
    </source>
</evidence>
<keyword evidence="3" id="KW-1185">Reference proteome</keyword>
<feature type="region of interest" description="Disordered" evidence="1">
    <location>
        <begin position="53"/>
        <end position="74"/>
    </location>
</feature>
<dbReference type="EMBL" id="JADFTS010000004">
    <property type="protein sequence ID" value="KAF9612396.1"/>
    <property type="molecule type" value="Genomic_DNA"/>
</dbReference>
<comment type="caution">
    <text evidence="2">The sequence shown here is derived from an EMBL/GenBank/DDBJ whole genome shotgun (WGS) entry which is preliminary data.</text>
</comment>
<evidence type="ECO:0000313" key="2">
    <source>
        <dbReference type="EMBL" id="KAF9612396.1"/>
    </source>
</evidence>
<accession>A0A835I7W2</accession>
<organism evidence="2 3">
    <name type="scientific">Coptis chinensis</name>
    <dbReference type="NCBI Taxonomy" id="261450"/>
    <lineage>
        <taxon>Eukaryota</taxon>
        <taxon>Viridiplantae</taxon>
        <taxon>Streptophyta</taxon>
        <taxon>Embryophyta</taxon>
        <taxon>Tracheophyta</taxon>
        <taxon>Spermatophyta</taxon>
        <taxon>Magnoliopsida</taxon>
        <taxon>Ranunculales</taxon>
        <taxon>Ranunculaceae</taxon>
        <taxon>Coptidoideae</taxon>
        <taxon>Coptis</taxon>
    </lineage>
</organism>
<protein>
    <submittedName>
        <fullName evidence="2">Uncharacterized protein</fullName>
    </submittedName>
</protein>
<reference evidence="2 3" key="1">
    <citation type="submission" date="2020-10" db="EMBL/GenBank/DDBJ databases">
        <title>The Coptis chinensis genome and diversification of protoberbering-type alkaloids.</title>
        <authorList>
            <person name="Wang B."/>
            <person name="Shu S."/>
            <person name="Song C."/>
            <person name="Liu Y."/>
        </authorList>
    </citation>
    <scope>NUCLEOTIDE SEQUENCE [LARGE SCALE GENOMIC DNA]</scope>
    <source>
        <strain evidence="2">HL-2020</strain>
        <tissue evidence="2">Leaf</tissue>
    </source>
</reference>